<gene>
    <name evidence="1" type="ORF">DERP_012051</name>
</gene>
<evidence type="ECO:0000313" key="2">
    <source>
        <dbReference type="Proteomes" id="UP000887458"/>
    </source>
</evidence>
<reference evidence="1 2" key="1">
    <citation type="journal article" date="2018" name="J. Allergy Clin. Immunol.">
        <title>High-quality assembly of Dermatophagoides pteronyssinus genome and transcriptome reveals a wide range of novel allergens.</title>
        <authorList>
            <person name="Liu X.Y."/>
            <person name="Yang K.Y."/>
            <person name="Wang M.Q."/>
            <person name="Kwok J.S."/>
            <person name="Zeng X."/>
            <person name="Yang Z."/>
            <person name="Xiao X.J."/>
            <person name="Lau C.P."/>
            <person name="Li Y."/>
            <person name="Huang Z.M."/>
            <person name="Ba J.G."/>
            <person name="Yim A.K."/>
            <person name="Ouyang C.Y."/>
            <person name="Ngai S.M."/>
            <person name="Chan T.F."/>
            <person name="Leung E.L."/>
            <person name="Liu L."/>
            <person name="Liu Z.G."/>
            <person name="Tsui S.K."/>
        </authorList>
    </citation>
    <scope>NUCLEOTIDE SEQUENCE [LARGE SCALE GENOMIC DNA]</scope>
    <source>
        <strain evidence="1">Derp</strain>
    </source>
</reference>
<name>A0ABQ8ITT8_DERPT</name>
<dbReference type="EMBL" id="NJHN03000119">
    <property type="protein sequence ID" value="KAH9413718.1"/>
    <property type="molecule type" value="Genomic_DNA"/>
</dbReference>
<comment type="caution">
    <text evidence="1">The sequence shown here is derived from an EMBL/GenBank/DDBJ whole genome shotgun (WGS) entry which is preliminary data.</text>
</comment>
<reference evidence="1 2" key="2">
    <citation type="journal article" date="2022" name="Mol. Biol. Evol.">
        <title>Comparative Genomics Reveals Insights into the Divergent Evolution of Astigmatic Mites and Household Pest Adaptations.</title>
        <authorList>
            <person name="Xiong Q."/>
            <person name="Wan A.T."/>
            <person name="Liu X."/>
            <person name="Fung C.S."/>
            <person name="Xiao X."/>
            <person name="Malainual N."/>
            <person name="Hou J."/>
            <person name="Wang L."/>
            <person name="Wang M."/>
            <person name="Yang K.Y."/>
            <person name="Cui Y."/>
            <person name="Leung E.L."/>
            <person name="Nong W."/>
            <person name="Shin S.K."/>
            <person name="Au S.W."/>
            <person name="Jeong K.Y."/>
            <person name="Chew F.T."/>
            <person name="Hui J.H."/>
            <person name="Leung T.F."/>
            <person name="Tungtrongchitr A."/>
            <person name="Zhong N."/>
            <person name="Liu Z."/>
            <person name="Tsui S.K."/>
        </authorList>
    </citation>
    <scope>NUCLEOTIDE SEQUENCE [LARGE SCALE GENOMIC DNA]</scope>
    <source>
        <strain evidence="1">Derp</strain>
    </source>
</reference>
<accession>A0ABQ8ITT8</accession>
<evidence type="ECO:0000313" key="1">
    <source>
        <dbReference type="EMBL" id="KAH9413718.1"/>
    </source>
</evidence>
<sequence length="73" mass="8559">MFLPLSNHFIVLNNNNNVFLFINRCLGSLFRLLTWSIVKKSIVTTLYTTVFTAIYLNEQKHNNNFIILIIIID</sequence>
<proteinExistence type="predicted"/>
<organism evidence="1 2">
    <name type="scientific">Dermatophagoides pteronyssinus</name>
    <name type="common">European house dust mite</name>
    <dbReference type="NCBI Taxonomy" id="6956"/>
    <lineage>
        <taxon>Eukaryota</taxon>
        <taxon>Metazoa</taxon>
        <taxon>Ecdysozoa</taxon>
        <taxon>Arthropoda</taxon>
        <taxon>Chelicerata</taxon>
        <taxon>Arachnida</taxon>
        <taxon>Acari</taxon>
        <taxon>Acariformes</taxon>
        <taxon>Sarcoptiformes</taxon>
        <taxon>Astigmata</taxon>
        <taxon>Psoroptidia</taxon>
        <taxon>Analgoidea</taxon>
        <taxon>Pyroglyphidae</taxon>
        <taxon>Dermatophagoidinae</taxon>
        <taxon>Dermatophagoides</taxon>
    </lineage>
</organism>
<keyword evidence="2" id="KW-1185">Reference proteome</keyword>
<dbReference type="Proteomes" id="UP000887458">
    <property type="component" value="Unassembled WGS sequence"/>
</dbReference>
<protein>
    <submittedName>
        <fullName evidence="1">Uncharacterized protein</fullName>
    </submittedName>
</protein>